<keyword evidence="3" id="KW-0378">Hydrolase</keyword>
<dbReference type="AlphaFoldDB" id="A0A2T1LZY0"/>
<accession>A0A2T1LZY0</accession>
<evidence type="ECO:0000256" key="1">
    <source>
        <dbReference type="SAM" id="Phobius"/>
    </source>
</evidence>
<reference evidence="3 4" key="2">
    <citation type="submission" date="2018-03" db="EMBL/GenBank/DDBJ databases">
        <authorList>
            <person name="Keele B.F."/>
        </authorList>
    </citation>
    <scope>NUCLEOTIDE SEQUENCE [LARGE SCALE GENOMIC DNA]</scope>
    <source>
        <strain evidence="3 4">CCALA 016</strain>
    </source>
</reference>
<protein>
    <submittedName>
        <fullName evidence="3">Alpha/beta hydrolase</fullName>
    </submittedName>
</protein>
<feature type="domain" description="AB hydrolase-1" evidence="2">
    <location>
        <begin position="50"/>
        <end position="150"/>
    </location>
</feature>
<reference evidence="3 4" key="1">
    <citation type="submission" date="2018-03" db="EMBL/GenBank/DDBJ databases">
        <title>The ancient ancestry and fast evolution of plastids.</title>
        <authorList>
            <person name="Moore K.R."/>
            <person name="Magnabosco C."/>
            <person name="Momper L."/>
            <person name="Gold D.A."/>
            <person name="Bosak T."/>
            <person name="Fournier G.P."/>
        </authorList>
    </citation>
    <scope>NUCLEOTIDE SEQUENCE [LARGE SCALE GENOMIC DNA]</scope>
    <source>
        <strain evidence="3 4">CCALA 016</strain>
    </source>
</reference>
<dbReference type="InterPro" id="IPR000073">
    <property type="entry name" value="AB_hydrolase_1"/>
</dbReference>
<dbReference type="RefSeq" id="WP_106456393.1">
    <property type="nucleotide sequence ID" value="NZ_PXOH01000006.1"/>
</dbReference>
<feature type="transmembrane region" description="Helical" evidence="1">
    <location>
        <begin position="164"/>
        <end position="185"/>
    </location>
</feature>
<dbReference type="SUPFAM" id="SSF53474">
    <property type="entry name" value="alpha/beta-Hydrolases"/>
    <property type="match status" value="1"/>
</dbReference>
<sequence length="320" mass="36396">MNIQTLLLVATTIYQILESWVENQKPLPGKRIDVGGYYLHYYIAGNASPTIVIDHSLGGVEGYLLVEELAKLTKVCIYDRAGYGWSAQSPYPRTSEQIVKELDTLLTQARITPPYILVGDSFGSYNVRLYAHQFPEKVIGMVLTDGLHETAMLKMPIQLKALKYFFISGFVMSILGALLGIIRLLKTIGIFELIKPELRQFSPDQLYPIKRSFCRPQHWITMIREMLNLDISSEQLKKANQFGSLPIVSIKAKHFFNPSIWTSVIPLQATNRLREKMHDNLLTLSSDCIQLEANQSSHFIWTDQPHLILTAVKMILEKLS</sequence>
<evidence type="ECO:0000313" key="3">
    <source>
        <dbReference type="EMBL" id="PSF37953.1"/>
    </source>
</evidence>
<comment type="caution">
    <text evidence="3">The sequence shown here is derived from an EMBL/GenBank/DDBJ whole genome shotgun (WGS) entry which is preliminary data.</text>
</comment>
<keyword evidence="1" id="KW-0472">Membrane</keyword>
<dbReference type="Pfam" id="PF00561">
    <property type="entry name" value="Abhydrolase_1"/>
    <property type="match status" value="1"/>
</dbReference>
<keyword evidence="4" id="KW-1185">Reference proteome</keyword>
<gene>
    <name evidence="3" type="ORF">C7H19_08240</name>
</gene>
<dbReference type="OrthoDB" id="59888at2"/>
<keyword evidence="1" id="KW-0812">Transmembrane</keyword>
<keyword evidence="1" id="KW-1133">Transmembrane helix</keyword>
<dbReference type="InterPro" id="IPR029058">
    <property type="entry name" value="AB_hydrolase_fold"/>
</dbReference>
<organism evidence="3 4">
    <name type="scientific">Aphanothece hegewaldii CCALA 016</name>
    <dbReference type="NCBI Taxonomy" id="2107694"/>
    <lineage>
        <taxon>Bacteria</taxon>
        <taxon>Bacillati</taxon>
        <taxon>Cyanobacteriota</taxon>
        <taxon>Cyanophyceae</taxon>
        <taxon>Oscillatoriophycideae</taxon>
        <taxon>Chroococcales</taxon>
        <taxon>Aphanothecaceae</taxon>
        <taxon>Aphanothece</taxon>
    </lineage>
</organism>
<dbReference type="Proteomes" id="UP000239001">
    <property type="component" value="Unassembled WGS sequence"/>
</dbReference>
<proteinExistence type="predicted"/>
<dbReference type="Gene3D" id="3.40.50.1820">
    <property type="entry name" value="alpha/beta hydrolase"/>
    <property type="match status" value="1"/>
</dbReference>
<evidence type="ECO:0000259" key="2">
    <source>
        <dbReference type="Pfam" id="PF00561"/>
    </source>
</evidence>
<dbReference type="EMBL" id="PXOH01000006">
    <property type="protein sequence ID" value="PSF37953.1"/>
    <property type="molecule type" value="Genomic_DNA"/>
</dbReference>
<name>A0A2T1LZY0_9CHRO</name>
<evidence type="ECO:0000313" key="4">
    <source>
        <dbReference type="Proteomes" id="UP000239001"/>
    </source>
</evidence>
<dbReference type="GO" id="GO:0016787">
    <property type="term" value="F:hydrolase activity"/>
    <property type="evidence" value="ECO:0007669"/>
    <property type="project" value="UniProtKB-KW"/>
</dbReference>